<comment type="caution">
    <text evidence="3">The sequence shown here is derived from an EMBL/GenBank/DDBJ whole genome shotgun (WGS) entry which is preliminary data.</text>
</comment>
<proteinExistence type="predicted"/>
<protein>
    <submittedName>
        <fullName evidence="3">Uncharacterized protein</fullName>
    </submittedName>
</protein>
<evidence type="ECO:0000313" key="4">
    <source>
        <dbReference type="Proteomes" id="UP001219525"/>
    </source>
</evidence>
<feature type="compositionally biased region" description="Polar residues" evidence="1">
    <location>
        <begin position="185"/>
        <end position="197"/>
    </location>
</feature>
<feature type="chain" id="PRO_5041957775" evidence="2">
    <location>
        <begin position="28"/>
        <end position="210"/>
    </location>
</feature>
<organism evidence="3 4">
    <name type="scientific">Mycena pura</name>
    <dbReference type="NCBI Taxonomy" id="153505"/>
    <lineage>
        <taxon>Eukaryota</taxon>
        <taxon>Fungi</taxon>
        <taxon>Dikarya</taxon>
        <taxon>Basidiomycota</taxon>
        <taxon>Agaricomycotina</taxon>
        <taxon>Agaricomycetes</taxon>
        <taxon>Agaricomycetidae</taxon>
        <taxon>Agaricales</taxon>
        <taxon>Marasmiineae</taxon>
        <taxon>Mycenaceae</taxon>
        <taxon>Mycena</taxon>
    </lineage>
</organism>
<dbReference type="Proteomes" id="UP001219525">
    <property type="component" value="Unassembled WGS sequence"/>
</dbReference>
<sequence length="210" mass="22573">MRWQHDPQRAARSRLLLVACRSSLVACRSLLAARCSLLVAASRSLPAALAHVALAHVALPAARARIVIVPLPRPPPSNLHVPPPAASRCSHVRHRCRPLTASCHPHQLPAIRARAVQDQLLVLLVVRCLLPAVPSPCTESTDGLMRSPTCADVSTTTRRLFGKQRQGHPAPQAQHYRPKARALHASSTVTRTGGSTPVPSPSFPQLPSLC</sequence>
<dbReference type="EMBL" id="JARJCW010000017">
    <property type="protein sequence ID" value="KAJ7215615.1"/>
    <property type="molecule type" value="Genomic_DNA"/>
</dbReference>
<feature type="signal peptide" evidence="2">
    <location>
        <begin position="1"/>
        <end position="27"/>
    </location>
</feature>
<dbReference type="AlphaFoldDB" id="A0AAD6VKE7"/>
<gene>
    <name evidence="3" type="ORF">GGX14DRAFT_392057</name>
</gene>
<evidence type="ECO:0000313" key="3">
    <source>
        <dbReference type="EMBL" id="KAJ7215615.1"/>
    </source>
</evidence>
<keyword evidence="2" id="KW-0732">Signal</keyword>
<accession>A0AAD6VKE7</accession>
<feature type="region of interest" description="Disordered" evidence="1">
    <location>
        <begin position="161"/>
        <end position="210"/>
    </location>
</feature>
<keyword evidence="4" id="KW-1185">Reference proteome</keyword>
<name>A0AAD6VKE7_9AGAR</name>
<evidence type="ECO:0000256" key="2">
    <source>
        <dbReference type="SAM" id="SignalP"/>
    </source>
</evidence>
<evidence type="ECO:0000256" key="1">
    <source>
        <dbReference type="SAM" id="MobiDB-lite"/>
    </source>
</evidence>
<reference evidence="3" key="1">
    <citation type="submission" date="2023-03" db="EMBL/GenBank/DDBJ databases">
        <title>Massive genome expansion in bonnet fungi (Mycena s.s.) driven by repeated elements and novel gene families across ecological guilds.</title>
        <authorList>
            <consortium name="Lawrence Berkeley National Laboratory"/>
            <person name="Harder C.B."/>
            <person name="Miyauchi S."/>
            <person name="Viragh M."/>
            <person name="Kuo A."/>
            <person name="Thoen E."/>
            <person name="Andreopoulos B."/>
            <person name="Lu D."/>
            <person name="Skrede I."/>
            <person name="Drula E."/>
            <person name="Henrissat B."/>
            <person name="Morin E."/>
            <person name="Kohler A."/>
            <person name="Barry K."/>
            <person name="LaButti K."/>
            <person name="Morin E."/>
            <person name="Salamov A."/>
            <person name="Lipzen A."/>
            <person name="Mereny Z."/>
            <person name="Hegedus B."/>
            <person name="Baldrian P."/>
            <person name="Stursova M."/>
            <person name="Weitz H."/>
            <person name="Taylor A."/>
            <person name="Grigoriev I.V."/>
            <person name="Nagy L.G."/>
            <person name="Martin F."/>
            <person name="Kauserud H."/>
        </authorList>
    </citation>
    <scope>NUCLEOTIDE SEQUENCE</scope>
    <source>
        <strain evidence="3">9144</strain>
    </source>
</reference>